<dbReference type="AlphaFoldDB" id="A0A0U1HUN4"/>
<evidence type="ECO:0000313" key="2">
    <source>
        <dbReference type="Proteomes" id="UP000042054"/>
    </source>
</evidence>
<dbReference type="RefSeq" id="WP_061447459.1">
    <property type="nucleotide sequence ID" value="NZ_CTKE01000013.1"/>
</dbReference>
<dbReference type="EMBL" id="CTKE01000013">
    <property type="protein sequence ID" value="CQI92536.1"/>
    <property type="molecule type" value="Genomic_DNA"/>
</dbReference>
<gene>
    <name evidence="1" type="ORF">ERS008555_02690</name>
</gene>
<proteinExistence type="predicted"/>
<organism evidence="1 2">
    <name type="scientific">Yersinia rohdei</name>
    <dbReference type="NCBI Taxonomy" id="29485"/>
    <lineage>
        <taxon>Bacteria</taxon>
        <taxon>Pseudomonadati</taxon>
        <taxon>Pseudomonadota</taxon>
        <taxon>Gammaproteobacteria</taxon>
        <taxon>Enterobacterales</taxon>
        <taxon>Yersiniaceae</taxon>
        <taxon>Yersinia</taxon>
    </lineage>
</organism>
<evidence type="ECO:0000313" key="1">
    <source>
        <dbReference type="EMBL" id="CQI92536.1"/>
    </source>
</evidence>
<name>A0A0U1HUN4_YERRO</name>
<sequence length="88" mass="10006">MGIDLATIALICSILSVLWAVFRDKKIDADGLNTRISSIESDYRVLQSTVKILNEEQQTMKVTLQNLEISINNLNIKMERVITILEKK</sequence>
<protein>
    <submittedName>
        <fullName evidence="1">Uncharacterized protein</fullName>
    </submittedName>
</protein>
<reference evidence="1 2" key="1">
    <citation type="submission" date="2015-03" db="EMBL/GenBank/DDBJ databases">
        <authorList>
            <person name="Murphy D."/>
        </authorList>
    </citation>
    <scope>NUCLEOTIDE SEQUENCE [LARGE SCALE GENOMIC DNA]</scope>
    <source>
        <strain evidence="1 2">68/02</strain>
    </source>
</reference>
<dbReference type="Proteomes" id="UP000042054">
    <property type="component" value="Unassembled WGS sequence"/>
</dbReference>
<accession>A0A0U1HUN4</accession>